<accession>A0A4Y2L998</accession>
<keyword evidence="2" id="KW-1185">Reference proteome</keyword>
<dbReference type="Proteomes" id="UP000499080">
    <property type="component" value="Unassembled WGS sequence"/>
</dbReference>
<evidence type="ECO:0000313" key="2">
    <source>
        <dbReference type="Proteomes" id="UP000499080"/>
    </source>
</evidence>
<organism evidence="1 2">
    <name type="scientific">Araneus ventricosus</name>
    <name type="common">Orbweaver spider</name>
    <name type="synonym">Epeira ventricosa</name>
    <dbReference type="NCBI Taxonomy" id="182803"/>
    <lineage>
        <taxon>Eukaryota</taxon>
        <taxon>Metazoa</taxon>
        <taxon>Ecdysozoa</taxon>
        <taxon>Arthropoda</taxon>
        <taxon>Chelicerata</taxon>
        <taxon>Arachnida</taxon>
        <taxon>Araneae</taxon>
        <taxon>Araneomorphae</taxon>
        <taxon>Entelegynae</taxon>
        <taxon>Araneoidea</taxon>
        <taxon>Araneidae</taxon>
        <taxon>Araneus</taxon>
    </lineage>
</organism>
<reference evidence="1 2" key="1">
    <citation type="journal article" date="2019" name="Sci. Rep.">
        <title>Orb-weaving spider Araneus ventricosus genome elucidates the spidroin gene catalogue.</title>
        <authorList>
            <person name="Kono N."/>
            <person name="Nakamura H."/>
            <person name="Ohtoshi R."/>
            <person name="Moran D.A.P."/>
            <person name="Shinohara A."/>
            <person name="Yoshida Y."/>
            <person name="Fujiwara M."/>
            <person name="Mori M."/>
            <person name="Tomita M."/>
            <person name="Arakawa K."/>
        </authorList>
    </citation>
    <scope>NUCLEOTIDE SEQUENCE [LARGE SCALE GENOMIC DNA]</scope>
</reference>
<proteinExistence type="predicted"/>
<comment type="caution">
    <text evidence="1">The sequence shown here is derived from an EMBL/GenBank/DDBJ whole genome shotgun (WGS) entry which is preliminary data.</text>
</comment>
<dbReference type="EMBL" id="BGPR01117571">
    <property type="protein sequence ID" value="GBN10377.1"/>
    <property type="molecule type" value="Genomic_DNA"/>
</dbReference>
<sequence length="65" mass="7223">MRGEMILNLSHSPLGTRSVQTALARLRSGHIESLKFSDKGKTFLLALFLSASPAHIIDCIWRLCL</sequence>
<feature type="non-terminal residue" evidence="1">
    <location>
        <position position="65"/>
    </location>
</feature>
<gene>
    <name evidence="1" type="ORF">AVEN_171053_1</name>
</gene>
<name>A0A4Y2L998_ARAVE</name>
<dbReference type="AlphaFoldDB" id="A0A4Y2L998"/>
<protein>
    <submittedName>
        <fullName evidence="1">Uncharacterized protein</fullName>
    </submittedName>
</protein>
<evidence type="ECO:0000313" key="1">
    <source>
        <dbReference type="EMBL" id="GBN10377.1"/>
    </source>
</evidence>